<feature type="transmembrane region" description="Helical" evidence="1">
    <location>
        <begin position="12"/>
        <end position="30"/>
    </location>
</feature>
<proteinExistence type="predicted"/>
<protein>
    <submittedName>
        <fullName evidence="2">Uncharacterized protein</fullName>
    </submittedName>
</protein>
<keyword evidence="1" id="KW-1133">Transmembrane helix</keyword>
<feature type="transmembrane region" description="Helical" evidence="1">
    <location>
        <begin position="42"/>
        <end position="66"/>
    </location>
</feature>
<feature type="transmembrane region" description="Helical" evidence="1">
    <location>
        <begin position="73"/>
        <end position="94"/>
    </location>
</feature>
<keyword evidence="1" id="KW-0812">Transmembrane</keyword>
<dbReference type="AlphaFoldDB" id="A0A285QZT6"/>
<evidence type="ECO:0000256" key="1">
    <source>
        <dbReference type="SAM" id="Phobius"/>
    </source>
</evidence>
<accession>A0A285QZT6</accession>
<organism evidence="2 3">
    <name type="scientific">Sphingomonas guangdongensis</name>
    <dbReference type="NCBI Taxonomy" id="1141890"/>
    <lineage>
        <taxon>Bacteria</taxon>
        <taxon>Pseudomonadati</taxon>
        <taxon>Pseudomonadota</taxon>
        <taxon>Alphaproteobacteria</taxon>
        <taxon>Sphingomonadales</taxon>
        <taxon>Sphingomonadaceae</taxon>
        <taxon>Sphingomonas</taxon>
    </lineage>
</organism>
<sequence>MRPRSIVLFERLYLGAWALGLINTGLNWSQTMRQFSAGGAVAVSPVLLYASTAIGLLIPLVLWFFITRRASLVAKWVLVVLFAIGLGSIALATLDGRLPSGLAGIVAVTATVLQAVAIGCLFQPDAREWFGEEAAEVKS</sequence>
<feature type="transmembrane region" description="Helical" evidence="1">
    <location>
        <begin position="100"/>
        <end position="122"/>
    </location>
</feature>
<evidence type="ECO:0000313" key="2">
    <source>
        <dbReference type="EMBL" id="SOB87361.1"/>
    </source>
</evidence>
<evidence type="ECO:0000313" key="3">
    <source>
        <dbReference type="Proteomes" id="UP000219494"/>
    </source>
</evidence>
<reference evidence="2 3" key="1">
    <citation type="submission" date="2017-07" db="EMBL/GenBank/DDBJ databases">
        <authorList>
            <person name="Sun Z.S."/>
            <person name="Albrecht U."/>
            <person name="Echele G."/>
            <person name="Lee C.C."/>
        </authorList>
    </citation>
    <scope>NUCLEOTIDE SEQUENCE [LARGE SCALE GENOMIC DNA]</scope>
    <source>
        <strain evidence="2 3">CGMCC 1.12672</strain>
    </source>
</reference>
<keyword evidence="1" id="KW-0472">Membrane</keyword>
<dbReference type="Proteomes" id="UP000219494">
    <property type="component" value="Unassembled WGS sequence"/>
</dbReference>
<name>A0A285QZT6_9SPHN</name>
<dbReference type="RefSeq" id="WP_245858478.1">
    <property type="nucleotide sequence ID" value="NZ_OBMI01000003.1"/>
</dbReference>
<dbReference type="EMBL" id="OBMI01000003">
    <property type="protein sequence ID" value="SOB87361.1"/>
    <property type="molecule type" value="Genomic_DNA"/>
</dbReference>
<keyword evidence="3" id="KW-1185">Reference proteome</keyword>
<gene>
    <name evidence="2" type="ORF">SAMN06297144_2491</name>
</gene>